<keyword evidence="2 4" id="KW-0802">TPR repeat</keyword>
<dbReference type="Gene3D" id="3.40.50.2300">
    <property type="match status" value="1"/>
</dbReference>
<feature type="compositionally biased region" description="Low complexity" evidence="5">
    <location>
        <begin position="373"/>
        <end position="384"/>
    </location>
</feature>
<dbReference type="SMART" id="SM00028">
    <property type="entry name" value="TPR"/>
    <property type="match status" value="3"/>
</dbReference>
<evidence type="ECO:0008006" key="10">
    <source>
        <dbReference type="Google" id="ProtNLM"/>
    </source>
</evidence>
<sequence length="1025" mass="114767">MLSNNHDATATAHALPTSLSQLSKLPHHEEKPHEASAPASKNARQIPNEAIFNTQFTTAGRKFLTKVKKNRAMQVDRRTKGFENGLEARTMLIDSITKRHYRILIVDPEMPRREDLADSLEPFFEIFVAPGSDRALALLTMLKVDLILLRVMLGNDNAAASSPTLAFLREAKKKCRHTPVTVLVPPTKTMVLEMQKLLQRILHQEGGGMCGFFEDDVPIPQLIERLSKLLHSLVVAQSEVAQCRGIPRSAQVDEVGDEILPVQAIKKRGTTVSLVQRSATSKPDSVTYDPTRMLLELRLNQRKQCLLQRQALLETLDNHQHSVLGVDLTLATSPSTGHIALAASPAPSLRRSASSPGRGAFYPVHDDSKRSNDASFSSASSLAKKIPPLPSQKEIRDRIYAKPHEIQHRIHKHLYESYQSNATKHDARPQDPLLHHCIAIDPQTISKSIGGKSLLVSKAFLLYREQRYDDALMQANRAIKLQGNNNLVKVAFLLRGVLYDISGKYTQAEQEFQRCLMLDPMLHQAHFNLSVSLLKLGRDDEALQEITLALQGDPTNAQYVRNRALMYRRMGQFALAQSEYAKLDAFHVGAAAAHASTGCPSNVDTNVPPASTSSSGSPSRVHGGGTLANALNTIEMEDGLFDHLFGKPTEDRLALVCPPKERTPQMLAAIVARLQTVLVFQDFPLHVLRNVAAHIEYEVVACGKCFTLSEDHPQNFYIVLDGKLSVRRKFGEFASSVTTHHMDTGMTFGCTGHVVPMHSQLVADESTERKRFRKGETILAQNEVPKYLSILWKGTCLMYQDFKKPPLCASDDSDEYTDEEERMAPSKEGPDHHVLPFHRFIAKPEWPLGFESHAQKVKKTRNHARGGRRNALLCGGDNNAQGNEAVASVLHWNQMMKTRQPPRFPETLKPEDKHALIHTLVAPAIFGESMFLNQEHQRSKCSIVADCIVEVLLFDHLRLQEMDLASEVIHEISSYAPKYLNEKQVAKQNVEKESWSDYKNMRLLEVSKSRWPEAKNVERLVHRGK</sequence>
<dbReference type="VEuPathDB" id="FungiDB:PYU1_G007592"/>
<dbReference type="GO" id="GO:0000160">
    <property type="term" value="P:phosphorelay signal transduction system"/>
    <property type="evidence" value="ECO:0007669"/>
    <property type="project" value="InterPro"/>
</dbReference>
<feature type="compositionally biased region" description="Basic and acidic residues" evidence="5">
    <location>
        <begin position="822"/>
        <end position="833"/>
    </location>
</feature>
<evidence type="ECO:0000313" key="8">
    <source>
        <dbReference type="EnsemblProtists" id="PYU1_T007608"/>
    </source>
</evidence>
<dbReference type="InterPro" id="IPR014710">
    <property type="entry name" value="RmlC-like_jellyroll"/>
</dbReference>
<reference evidence="8" key="3">
    <citation type="submission" date="2015-02" db="UniProtKB">
        <authorList>
            <consortium name="EnsemblProtists"/>
        </authorList>
    </citation>
    <scope>IDENTIFICATION</scope>
    <source>
        <strain evidence="8">DAOM BR144</strain>
    </source>
</reference>
<dbReference type="InterPro" id="IPR018490">
    <property type="entry name" value="cNMP-bd_dom_sf"/>
</dbReference>
<evidence type="ECO:0000313" key="9">
    <source>
        <dbReference type="Proteomes" id="UP000019132"/>
    </source>
</evidence>
<evidence type="ECO:0000256" key="5">
    <source>
        <dbReference type="SAM" id="MobiDB-lite"/>
    </source>
</evidence>
<feature type="repeat" description="TPR" evidence="4">
    <location>
        <begin position="523"/>
        <end position="556"/>
    </location>
</feature>
<dbReference type="InterPro" id="IPR011990">
    <property type="entry name" value="TPR-like_helical_dom_sf"/>
</dbReference>
<accession>K3WRL4</accession>
<dbReference type="STRING" id="431595.K3WRL4"/>
<dbReference type="PROSITE" id="PS50005">
    <property type="entry name" value="TPR"/>
    <property type="match status" value="2"/>
</dbReference>
<dbReference type="InterPro" id="IPR000595">
    <property type="entry name" value="cNMP-bd_dom"/>
</dbReference>
<feature type="region of interest" description="Disordered" evidence="5">
    <location>
        <begin position="24"/>
        <end position="44"/>
    </location>
</feature>
<dbReference type="SUPFAM" id="SSF48452">
    <property type="entry name" value="TPR-like"/>
    <property type="match status" value="1"/>
</dbReference>
<evidence type="ECO:0000259" key="6">
    <source>
        <dbReference type="PROSITE" id="PS50042"/>
    </source>
</evidence>
<feature type="compositionally biased region" description="Low complexity" evidence="5">
    <location>
        <begin position="344"/>
        <end position="360"/>
    </location>
</feature>
<feature type="region of interest" description="Disordered" evidence="5">
    <location>
        <begin position="810"/>
        <end position="833"/>
    </location>
</feature>
<proteinExistence type="predicted"/>
<feature type="region of interest" description="Disordered" evidence="5">
    <location>
        <begin position="598"/>
        <end position="624"/>
    </location>
</feature>
<dbReference type="InterPro" id="IPR001789">
    <property type="entry name" value="Sig_transdc_resp-reg_receiver"/>
</dbReference>
<dbReference type="AlphaFoldDB" id="K3WRL4"/>
<protein>
    <recommendedName>
        <fullName evidence="10">Cyclic nucleotide-binding domain-containing protein</fullName>
    </recommendedName>
</protein>
<dbReference type="Pfam" id="PF13181">
    <property type="entry name" value="TPR_8"/>
    <property type="match status" value="1"/>
</dbReference>
<organism evidence="8 9">
    <name type="scientific">Globisporangium ultimum (strain ATCC 200006 / CBS 805.95 / DAOM BR144)</name>
    <name type="common">Pythium ultimum</name>
    <dbReference type="NCBI Taxonomy" id="431595"/>
    <lineage>
        <taxon>Eukaryota</taxon>
        <taxon>Sar</taxon>
        <taxon>Stramenopiles</taxon>
        <taxon>Oomycota</taxon>
        <taxon>Peronosporomycetes</taxon>
        <taxon>Pythiales</taxon>
        <taxon>Pythiaceae</taxon>
        <taxon>Globisporangium</taxon>
    </lineage>
</organism>
<reference evidence="9" key="2">
    <citation type="submission" date="2010-04" db="EMBL/GenBank/DDBJ databases">
        <authorList>
            <person name="Buell R."/>
            <person name="Hamilton J."/>
            <person name="Hostetler J."/>
        </authorList>
    </citation>
    <scope>NUCLEOTIDE SEQUENCE [LARGE SCALE GENOMIC DNA]</scope>
    <source>
        <strain evidence="9">DAOM:BR144</strain>
    </source>
</reference>
<dbReference type="SUPFAM" id="SSF52172">
    <property type="entry name" value="CheY-like"/>
    <property type="match status" value="1"/>
</dbReference>
<feature type="repeat" description="TPR" evidence="4">
    <location>
        <begin position="489"/>
        <end position="522"/>
    </location>
</feature>
<evidence type="ECO:0000259" key="7">
    <source>
        <dbReference type="PROSITE" id="PS50110"/>
    </source>
</evidence>
<evidence type="ECO:0000256" key="2">
    <source>
        <dbReference type="ARBA" id="ARBA00022803"/>
    </source>
</evidence>
<dbReference type="PROSITE" id="PS50042">
    <property type="entry name" value="CNMP_BINDING_3"/>
    <property type="match status" value="1"/>
</dbReference>
<keyword evidence="1" id="KW-0677">Repeat</keyword>
<evidence type="ECO:0000256" key="4">
    <source>
        <dbReference type="PROSITE-ProRule" id="PRU00339"/>
    </source>
</evidence>
<feature type="compositionally biased region" description="Acidic residues" evidence="5">
    <location>
        <begin position="811"/>
        <end position="821"/>
    </location>
</feature>
<dbReference type="InterPro" id="IPR019734">
    <property type="entry name" value="TPR_rpt"/>
</dbReference>
<dbReference type="SUPFAM" id="SSF51206">
    <property type="entry name" value="cAMP-binding domain-like"/>
    <property type="match status" value="2"/>
</dbReference>
<keyword evidence="9" id="KW-1185">Reference proteome</keyword>
<dbReference type="EnsemblProtists" id="PYU1_T007608">
    <property type="protein sequence ID" value="PYU1_T007608"/>
    <property type="gene ID" value="PYU1_G007592"/>
</dbReference>
<dbReference type="InterPro" id="IPR011006">
    <property type="entry name" value="CheY-like_superfamily"/>
</dbReference>
<comment type="caution">
    <text evidence="3">Lacks conserved residue(s) required for the propagation of feature annotation.</text>
</comment>
<reference evidence="9" key="1">
    <citation type="journal article" date="2010" name="Genome Biol.">
        <title>Genome sequence of the necrotrophic plant pathogen Pythium ultimum reveals original pathogenicity mechanisms and effector repertoire.</title>
        <authorList>
            <person name="Levesque C.A."/>
            <person name="Brouwer H."/>
            <person name="Cano L."/>
            <person name="Hamilton J.P."/>
            <person name="Holt C."/>
            <person name="Huitema E."/>
            <person name="Raffaele S."/>
            <person name="Robideau G.P."/>
            <person name="Thines M."/>
            <person name="Win J."/>
            <person name="Zerillo M.M."/>
            <person name="Beakes G.W."/>
            <person name="Boore J.L."/>
            <person name="Busam D."/>
            <person name="Dumas B."/>
            <person name="Ferriera S."/>
            <person name="Fuerstenberg S.I."/>
            <person name="Gachon C.M."/>
            <person name="Gaulin E."/>
            <person name="Govers F."/>
            <person name="Grenville-Briggs L."/>
            <person name="Horner N."/>
            <person name="Hostetler J."/>
            <person name="Jiang R.H."/>
            <person name="Johnson J."/>
            <person name="Krajaejun T."/>
            <person name="Lin H."/>
            <person name="Meijer H.J."/>
            <person name="Moore B."/>
            <person name="Morris P."/>
            <person name="Phuntmart V."/>
            <person name="Puiu D."/>
            <person name="Shetty J."/>
            <person name="Stajich J.E."/>
            <person name="Tripathy S."/>
            <person name="Wawra S."/>
            <person name="van West P."/>
            <person name="Whitty B.R."/>
            <person name="Coutinho P.M."/>
            <person name="Henrissat B."/>
            <person name="Martin F."/>
            <person name="Thomas P.D."/>
            <person name="Tyler B.M."/>
            <person name="De Vries R.P."/>
            <person name="Kamoun S."/>
            <person name="Yandell M."/>
            <person name="Tisserat N."/>
            <person name="Buell C.R."/>
        </authorList>
    </citation>
    <scope>NUCLEOTIDE SEQUENCE</scope>
    <source>
        <strain evidence="9">DAOM:BR144</strain>
    </source>
</reference>
<dbReference type="Gene3D" id="2.60.120.10">
    <property type="entry name" value="Jelly Rolls"/>
    <property type="match status" value="2"/>
</dbReference>
<feature type="compositionally biased region" description="Low complexity" evidence="5">
    <location>
        <begin position="611"/>
        <end position="621"/>
    </location>
</feature>
<dbReference type="Gene3D" id="1.25.40.10">
    <property type="entry name" value="Tetratricopeptide repeat domain"/>
    <property type="match status" value="1"/>
</dbReference>
<dbReference type="eggNOG" id="ENOG502SFP1">
    <property type="taxonomic scope" value="Eukaryota"/>
</dbReference>
<dbReference type="PANTHER" id="PTHR44858">
    <property type="entry name" value="TETRATRICOPEPTIDE REPEAT PROTEIN 6"/>
    <property type="match status" value="1"/>
</dbReference>
<evidence type="ECO:0000256" key="3">
    <source>
        <dbReference type="PROSITE-ProRule" id="PRU00169"/>
    </source>
</evidence>
<name>K3WRL4_GLOUD</name>
<feature type="compositionally biased region" description="Polar residues" evidence="5">
    <location>
        <begin position="598"/>
        <end position="610"/>
    </location>
</feature>
<dbReference type="HOGENOM" id="CLU_282622_0_0_1"/>
<evidence type="ECO:0000256" key="1">
    <source>
        <dbReference type="ARBA" id="ARBA00022737"/>
    </source>
</evidence>
<dbReference type="Proteomes" id="UP000019132">
    <property type="component" value="Unassembled WGS sequence"/>
</dbReference>
<dbReference type="InParanoid" id="K3WRL4"/>
<feature type="region of interest" description="Disordered" evidence="5">
    <location>
        <begin position="344"/>
        <end position="384"/>
    </location>
</feature>
<feature type="domain" description="Cyclic nucleotide-binding" evidence="6">
    <location>
        <begin position="679"/>
        <end position="749"/>
    </location>
</feature>
<dbReference type="EMBL" id="GL376585">
    <property type="status" value="NOT_ANNOTATED_CDS"/>
    <property type="molecule type" value="Genomic_DNA"/>
</dbReference>
<feature type="domain" description="Response regulatory" evidence="7">
    <location>
        <begin position="102"/>
        <end position="230"/>
    </location>
</feature>
<dbReference type="PROSITE" id="PS50110">
    <property type="entry name" value="RESPONSE_REGULATORY"/>
    <property type="match status" value="1"/>
</dbReference>
<dbReference type="InterPro" id="IPR050498">
    <property type="entry name" value="Ycf3"/>
</dbReference>
<dbReference type="OMA" id="RTRGFQH"/>
<dbReference type="PANTHER" id="PTHR44858:SF1">
    <property type="entry name" value="UDP-N-ACETYLGLUCOSAMINE--PEPTIDE N-ACETYLGLUCOSAMINYLTRANSFERASE SPINDLY-RELATED"/>
    <property type="match status" value="1"/>
</dbReference>